<evidence type="ECO:0000256" key="2">
    <source>
        <dbReference type="ARBA" id="ARBA00022643"/>
    </source>
</evidence>
<dbReference type="AlphaFoldDB" id="A0A840UPQ8"/>
<dbReference type="InterPro" id="IPR035587">
    <property type="entry name" value="DUS-like_FMN-bd"/>
</dbReference>
<dbReference type="Proteomes" id="UP000539642">
    <property type="component" value="Unassembled WGS sequence"/>
</dbReference>
<dbReference type="GO" id="GO:0003723">
    <property type="term" value="F:RNA binding"/>
    <property type="evidence" value="ECO:0007669"/>
    <property type="project" value="TreeGrafter"/>
</dbReference>
<feature type="binding site" evidence="7">
    <location>
        <position position="146"/>
    </location>
    <ligand>
        <name>FMN</name>
        <dbReference type="ChEBI" id="CHEBI:58210"/>
    </ligand>
</feature>
<evidence type="ECO:0000256" key="1">
    <source>
        <dbReference type="ARBA" id="ARBA00022630"/>
    </source>
</evidence>
<evidence type="ECO:0000259" key="8">
    <source>
        <dbReference type="Pfam" id="PF01207"/>
    </source>
</evidence>
<keyword evidence="2 5" id="KW-0288">FMN</keyword>
<evidence type="ECO:0000256" key="3">
    <source>
        <dbReference type="ARBA" id="ARBA00022694"/>
    </source>
</evidence>
<dbReference type="PANTHER" id="PTHR45846">
    <property type="entry name" value="TRNA-DIHYDROURIDINE(47) SYNTHASE [NAD(P)(+)]-LIKE"/>
    <property type="match status" value="1"/>
</dbReference>
<keyword evidence="1 5" id="KW-0285">Flavoprotein</keyword>
<feature type="domain" description="DUS-like FMN-binding" evidence="8">
    <location>
        <begin position="18"/>
        <end position="268"/>
    </location>
</feature>
<name>A0A840UPQ8_9BACT</name>
<organism evidence="9 10">
    <name type="scientific">Desulfoprunum benzoelyticum</name>
    <dbReference type="NCBI Taxonomy" id="1506996"/>
    <lineage>
        <taxon>Bacteria</taxon>
        <taxon>Pseudomonadati</taxon>
        <taxon>Thermodesulfobacteriota</taxon>
        <taxon>Desulfobulbia</taxon>
        <taxon>Desulfobulbales</taxon>
        <taxon>Desulfobulbaceae</taxon>
        <taxon>Desulfoprunum</taxon>
    </lineage>
</organism>
<dbReference type="Gene3D" id="3.20.20.70">
    <property type="entry name" value="Aldolase class I"/>
    <property type="match status" value="1"/>
</dbReference>
<feature type="binding site" evidence="7">
    <location>
        <position position="175"/>
    </location>
    <ligand>
        <name>FMN</name>
        <dbReference type="ChEBI" id="CHEBI:58210"/>
    </ligand>
</feature>
<keyword evidence="7" id="KW-0547">Nucleotide-binding</keyword>
<evidence type="ECO:0000256" key="6">
    <source>
        <dbReference type="PIRSR" id="PIRSR006621-1"/>
    </source>
</evidence>
<dbReference type="GO" id="GO:0050660">
    <property type="term" value="F:flavin adenine dinucleotide binding"/>
    <property type="evidence" value="ECO:0007669"/>
    <property type="project" value="InterPro"/>
</dbReference>
<comment type="function">
    <text evidence="5">Catalyzes the synthesis of 5,6-dihydrouridine (D), a modified base found in the D-loop of most tRNAs, via the reduction of the C5-C6 double bond in target uridines.</text>
</comment>
<dbReference type="Pfam" id="PF01207">
    <property type="entry name" value="Dus"/>
    <property type="match status" value="1"/>
</dbReference>
<dbReference type="PANTHER" id="PTHR45846:SF1">
    <property type="entry name" value="TRNA-DIHYDROURIDINE(47) SYNTHASE [NAD(P)(+)]-LIKE"/>
    <property type="match status" value="1"/>
</dbReference>
<proteinExistence type="inferred from homology"/>
<dbReference type="RefSeq" id="WP_183349546.1">
    <property type="nucleotide sequence ID" value="NZ_JACHEO010000005.1"/>
</dbReference>
<dbReference type="GO" id="GO:0017150">
    <property type="term" value="F:tRNA dihydrouridine synthase activity"/>
    <property type="evidence" value="ECO:0007669"/>
    <property type="project" value="InterPro"/>
</dbReference>
<keyword evidence="10" id="KW-1185">Reference proteome</keyword>
<protein>
    <recommendedName>
        <fullName evidence="5">tRNA-dihydrouridine synthase</fullName>
        <ecNumber evidence="5">1.3.1.-</ecNumber>
    </recommendedName>
</protein>
<feature type="binding site" evidence="7">
    <location>
        <position position="77"/>
    </location>
    <ligand>
        <name>FMN</name>
        <dbReference type="ChEBI" id="CHEBI:58210"/>
    </ligand>
</feature>
<evidence type="ECO:0000256" key="5">
    <source>
        <dbReference type="PIRNR" id="PIRNR006621"/>
    </source>
</evidence>
<dbReference type="SUPFAM" id="SSF51395">
    <property type="entry name" value="FMN-linked oxidoreductases"/>
    <property type="match status" value="1"/>
</dbReference>
<dbReference type="CDD" id="cd02801">
    <property type="entry name" value="DUS_like_FMN"/>
    <property type="match status" value="1"/>
</dbReference>
<evidence type="ECO:0000256" key="7">
    <source>
        <dbReference type="PIRSR" id="PIRSR006621-2"/>
    </source>
</evidence>
<feature type="binding site" evidence="7">
    <location>
        <begin position="231"/>
        <end position="232"/>
    </location>
    <ligand>
        <name>FMN</name>
        <dbReference type="ChEBI" id="CHEBI:58210"/>
    </ligand>
</feature>
<dbReference type="PIRSF" id="PIRSF006621">
    <property type="entry name" value="Dus"/>
    <property type="match status" value="1"/>
</dbReference>
<gene>
    <name evidence="9" type="ORF">HNQ81_001346</name>
</gene>
<reference evidence="9 10" key="1">
    <citation type="submission" date="2020-08" db="EMBL/GenBank/DDBJ databases">
        <title>Genomic Encyclopedia of Type Strains, Phase IV (KMG-IV): sequencing the most valuable type-strain genomes for metagenomic binning, comparative biology and taxonomic classification.</title>
        <authorList>
            <person name="Goeker M."/>
        </authorList>
    </citation>
    <scope>NUCLEOTIDE SEQUENCE [LARGE SCALE GENOMIC DNA]</scope>
    <source>
        <strain evidence="9 10">DSM 28570</strain>
    </source>
</reference>
<evidence type="ECO:0000313" key="9">
    <source>
        <dbReference type="EMBL" id="MBB5347625.1"/>
    </source>
</evidence>
<comment type="similarity">
    <text evidence="5">Belongs to the dus family.</text>
</comment>
<evidence type="ECO:0000256" key="4">
    <source>
        <dbReference type="ARBA" id="ARBA00023002"/>
    </source>
</evidence>
<dbReference type="EC" id="1.3.1.-" evidence="5"/>
<sequence>MPDNHSPVSAGPPPYLTLAPLQGITEVLFRNLFARHFPGFDAAMAPFVKPQGQARFPDRLLRDILPELNGGLPLTPQLLHNDAANFLAMANRIADLGYREINWNLGCPAPMIVRKRRGSGLLPHPESILALLDQVIPRLRLGLSIKTRLGLHDKGELAALLPRLDQYPLTGIIIHPRLGKQLYEGRPDLDGFAACLPLTRHPVAYNGDIVDVAGFVALQHRFPQVDHWMIGRGALADPFLPGVIKGMAAPGRAEKTRRIRNFHDELYAAYRERLAGPSHLLGRMKQLWAYLISSFPGREKLLKKITKAMSEDQYRRIVEQLWDEGETG</sequence>
<keyword evidence="4 5" id="KW-0560">Oxidoreductase</keyword>
<accession>A0A840UPQ8</accession>
<comment type="cofactor">
    <cofactor evidence="5 7">
        <name>FMN</name>
        <dbReference type="ChEBI" id="CHEBI:58210"/>
    </cofactor>
</comment>
<dbReference type="InterPro" id="IPR013785">
    <property type="entry name" value="Aldolase_TIM"/>
</dbReference>
<comment type="caution">
    <text evidence="9">The sequence shown here is derived from an EMBL/GenBank/DDBJ whole genome shotgun (WGS) entry which is preliminary data.</text>
</comment>
<keyword evidence="3 5" id="KW-0819">tRNA processing</keyword>
<evidence type="ECO:0000313" key="10">
    <source>
        <dbReference type="Proteomes" id="UP000539642"/>
    </source>
</evidence>
<dbReference type="EMBL" id="JACHEO010000005">
    <property type="protein sequence ID" value="MBB5347625.1"/>
    <property type="molecule type" value="Genomic_DNA"/>
</dbReference>
<feature type="active site" description="Proton donor" evidence="6">
    <location>
        <position position="107"/>
    </location>
</feature>
<dbReference type="InterPro" id="IPR001269">
    <property type="entry name" value="DUS_fam"/>
</dbReference>